<protein>
    <submittedName>
        <fullName evidence="1">Uncharacterized protein</fullName>
    </submittedName>
</protein>
<reference evidence="1" key="1">
    <citation type="journal article" date="2023" name="Mol. Phylogenet. Evol.">
        <title>Genome-scale phylogeny and comparative genomics of the fungal order Sordariales.</title>
        <authorList>
            <person name="Hensen N."/>
            <person name="Bonometti L."/>
            <person name="Westerberg I."/>
            <person name="Brannstrom I.O."/>
            <person name="Guillou S."/>
            <person name="Cros-Aarteil S."/>
            <person name="Calhoun S."/>
            <person name="Haridas S."/>
            <person name="Kuo A."/>
            <person name="Mondo S."/>
            <person name="Pangilinan J."/>
            <person name="Riley R."/>
            <person name="LaButti K."/>
            <person name="Andreopoulos B."/>
            <person name="Lipzen A."/>
            <person name="Chen C."/>
            <person name="Yan M."/>
            <person name="Daum C."/>
            <person name="Ng V."/>
            <person name="Clum A."/>
            <person name="Steindorff A."/>
            <person name="Ohm R.A."/>
            <person name="Martin F."/>
            <person name="Silar P."/>
            <person name="Natvig D.O."/>
            <person name="Lalanne C."/>
            <person name="Gautier V."/>
            <person name="Ament-Velasquez S.L."/>
            <person name="Kruys A."/>
            <person name="Hutchinson M.I."/>
            <person name="Powell A.J."/>
            <person name="Barry K."/>
            <person name="Miller A.N."/>
            <person name="Grigoriev I.V."/>
            <person name="Debuchy R."/>
            <person name="Gladieux P."/>
            <person name="Hiltunen Thoren M."/>
            <person name="Johannesson H."/>
        </authorList>
    </citation>
    <scope>NUCLEOTIDE SEQUENCE</scope>
    <source>
        <strain evidence="1">FGSC 1904</strain>
    </source>
</reference>
<evidence type="ECO:0000313" key="2">
    <source>
        <dbReference type="Proteomes" id="UP001281003"/>
    </source>
</evidence>
<gene>
    <name evidence="1" type="ORF">B0T20DRAFT_219282</name>
</gene>
<accession>A0AAE0PF93</accession>
<name>A0AAE0PF93_SORBR</name>
<proteinExistence type="predicted"/>
<dbReference type="AlphaFoldDB" id="A0AAE0PF93"/>
<organism evidence="1 2">
    <name type="scientific">Sordaria brevicollis</name>
    <dbReference type="NCBI Taxonomy" id="83679"/>
    <lineage>
        <taxon>Eukaryota</taxon>
        <taxon>Fungi</taxon>
        <taxon>Dikarya</taxon>
        <taxon>Ascomycota</taxon>
        <taxon>Pezizomycotina</taxon>
        <taxon>Sordariomycetes</taxon>
        <taxon>Sordariomycetidae</taxon>
        <taxon>Sordariales</taxon>
        <taxon>Sordariaceae</taxon>
        <taxon>Sordaria</taxon>
    </lineage>
</organism>
<sequence>MKMSVRLWVPQEEEKRQSYIEWEGRESPLCGRNGNHDRKQQVMLLLVRLLRSSWCDPPFSHAVSLTRCHPSSLAGNAQALTSCRVTFPSPVCLAESGRPSPDRKPPSTSVFLFLYSFHSFLQFNGISRQTRHGTALAEAWCNPELSGVGVAVNIQTPNHGLWLDVTFVSQQPVYTPSVSSVVRFCDIKWHHGARSGLGGTCAVAGGRSRQFAVGN</sequence>
<dbReference type="EMBL" id="JAUTDP010000006">
    <property type="protein sequence ID" value="KAK3398855.1"/>
    <property type="molecule type" value="Genomic_DNA"/>
</dbReference>
<comment type="caution">
    <text evidence="1">The sequence shown here is derived from an EMBL/GenBank/DDBJ whole genome shotgun (WGS) entry which is preliminary data.</text>
</comment>
<keyword evidence="2" id="KW-1185">Reference proteome</keyword>
<evidence type="ECO:0000313" key="1">
    <source>
        <dbReference type="EMBL" id="KAK3398855.1"/>
    </source>
</evidence>
<reference evidence="1" key="2">
    <citation type="submission" date="2023-07" db="EMBL/GenBank/DDBJ databases">
        <authorList>
            <consortium name="Lawrence Berkeley National Laboratory"/>
            <person name="Haridas S."/>
            <person name="Hensen N."/>
            <person name="Bonometti L."/>
            <person name="Westerberg I."/>
            <person name="Brannstrom I.O."/>
            <person name="Guillou S."/>
            <person name="Cros-Aarteil S."/>
            <person name="Calhoun S."/>
            <person name="Kuo A."/>
            <person name="Mondo S."/>
            <person name="Pangilinan J."/>
            <person name="Riley R."/>
            <person name="LaButti K."/>
            <person name="Andreopoulos B."/>
            <person name="Lipzen A."/>
            <person name="Chen C."/>
            <person name="Yanf M."/>
            <person name="Daum C."/>
            <person name="Ng V."/>
            <person name="Clum A."/>
            <person name="Steindorff A."/>
            <person name="Ohm R."/>
            <person name="Martin F."/>
            <person name="Silar P."/>
            <person name="Natvig D."/>
            <person name="Lalanne C."/>
            <person name="Gautier V."/>
            <person name="Ament-velasquez S.L."/>
            <person name="Kruys A."/>
            <person name="Hutchinson M.I."/>
            <person name="Powell A.J."/>
            <person name="Barry K."/>
            <person name="Miller A.N."/>
            <person name="Grigoriev I.V."/>
            <person name="Debuchy R."/>
            <person name="Gladieux P."/>
            <person name="Thoren M.H."/>
            <person name="Johannesson H."/>
        </authorList>
    </citation>
    <scope>NUCLEOTIDE SEQUENCE</scope>
    <source>
        <strain evidence="1">FGSC 1904</strain>
    </source>
</reference>
<dbReference type="Proteomes" id="UP001281003">
    <property type="component" value="Unassembled WGS sequence"/>
</dbReference>